<dbReference type="OMA" id="AATHFYQ"/>
<dbReference type="Proteomes" id="UP000683925">
    <property type="component" value="Unassembled WGS sequence"/>
</dbReference>
<feature type="domain" description="GAF" evidence="2">
    <location>
        <begin position="247"/>
        <end position="388"/>
    </location>
</feature>
<feature type="compositionally biased region" description="Polar residues" evidence="1">
    <location>
        <begin position="116"/>
        <end position="127"/>
    </location>
</feature>
<gene>
    <name evidence="3" type="ORF">POCTA_138.1.T0530168</name>
</gene>
<sequence length="730" mass="85545">MSFRISISPQRKRSCTGMPQSARPIKPSLNPSLSNVVEEIKNLMKQLNPQLQNLLNSLIKIALDLEKQNTKFYNALQSSKASTNQNDGDYIQKEPSSHQSRNKSKEASPTKKESSIKNIEMTSSSRLDPTPRQKLLIRRGSLDVDQQVSKDQLRKIGQEAIDQNVIFNLLDLKPSKLKSMTYKKLNQIFTLNEKDLFQYIQKIEYQEYSQNLYEPLKFAKDLSEKCISYIEKLKKVVKLGFEIPNCTPSQTFDSYQKLILELFDCDRAQVYLYDSKFHFFWSKSQDCQQKTYYPFKGILGFVTKQGQLLNINDVYQDVRFDQEYDQKQQNKTKSLLACPIYEKEEIIGVIIISSTSQSFRKDDEFLIQLISQMAATHFYQYIYQEYNSKTCEALQQILKISLVLQQSVDQKQFVILAQQILSKTYDLKQVQIYFKDMQDQESLFTFVEQQRKKVPKACGIIGYVYKTGQFYVSDSCYRDKQYNKLADIETNLPTITIPIRNQDKCMGVIQYIDTKGIDNIVVVKLRFDSDLCCNAQFCKQQIDYIKKLIYTTLNIFIKSNQFAILFTLNQNQMNNPFQNPIGNPNDPNNQLLLMSLAQVDSQNMFFFLMQNPDFVEKQDENQFKKTAIGFVRNTLGIFFLGTVLNLQMKRIPKFLNWPIYVKIPLRIPVFFSPFFLFQQSLTNQLDNLTQLHHKYYTRILRVKKTGDLRYFDPQGVLQKQFEQKMRELMK</sequence>
<accession>A0A8S1UZX7</accession>
<evidence type="ECO:0000256" key="1">
    <source>
        <dbReference type="SAM" id="MobiDB-lite"/>
    </source>
</evidence>
<dbReference type="OrthoDB" id="295473at2759"/>
<feature type="compositionally biased region" description="Basic and acidic residues" evidence="1">
    <location>
        <begin position="103"/>
        <end position="115"/>
    </location>
</feature>
<proteinExistence type="predicted"/>
<organism evidence="3 4">
    <name type="scientific">Paramecium octaurelia</name>
    <dbReference type="NCBI Taxonomy" id="43137"/>
    <lineage>
        <taxon>Eukaryota</taxon>
        <taxon>Sar</taxon>
        <taxon>Alveolata</taxon>
        <taxon>Ciliophora</taxon>
        <taxon>Intramacronucleata</taxon>
        <taxon>Oligohymenophorea</taxon>
        <taxon>Peniculida</taxon>
        <taxon>Parameciidae</taxon>
        <taxon>Paramecium</taxon>
    </lineage>
</organism>
<evidence type="ECO:0000313" key="3">
    <source>
        <dbReference type="EMBL" id="CAD8169332.1"/>
    </source>
</evidence>
<reference evidence="3" key="1">
    <citation type="submission" date="2021-01" db="EMBL/GenBank/DDBJ databases">
        <authorList>
            <consortium name="Genoscope - CEA"/>
            <person name="William W."/>
        </authorList>
    </citation>
    <scope>NUCLEOTIDE SEQUENCE</scope>
</reference>
<evidence type="ECO:0000259" key="2">
    <source>
        <dbReference type="SMART" id="SM00065"/>
    </source>
</evidence>
<keyword evidence="4" id="KW-1185">Reference proteome</keyword>
<dbReference type="AlphaFoldDB" id="A0A8S1UZX7"/>
<name>A0A8S1UZX7_PAROT</name>
<protein>
    <recommendedName>
        <fullName evidence="2">GAF domain-containing protein</fullName>
    </recommendedName>
</protein>
<feature type="region of interest" description="Disordered" evidence="1">
    <location>
        <begin position="1"/>
        <end position="30"/>
    </location>
</feature>
<comment type="caution">
    <text evidence="3">The sequence shown here is derived from an EMBL/GenBank/DDBJ whole genome shotgun (WGS) entry which is preliminary data.</text>
</comment>
<dbReference type="EMBL" id="CAJJDP010000053">
    <property type="protein sequence ID" value="CAD8169332.1"/>
    <property type="molecule type" value="Genomic_DNA"/>
</dbReference>
<dbReference type="InterPro" id="IPR003018">
    <property type="entry name" value="GAF"/>
</dbReference>
<dbReference type="SMART" id="SM00065">
    <property type="entry name" value="GAF"/>
    <property type="match status" value="1"/>
</dbReference>
<evidence type="ECO:0000313" key="4">
    <source>
        <dbReference type="Proteomes" id="UP000683925"/>
    </source>
</evidence>
<feature type="region of interest" description="Disordered" evidence="1">
    <location>
        <begin position="79"/>
        <end position="132"/>
    </location>
</feature>
<dbReference type="Pfam" id="PF01590">
    <property type="entry name" value="GAF"/>
    <property type="match status" value="1"/>
</dbReference>